<evidence type="ECO:0000313" key="1">
    <source>
        <dbReference type="EMBL" id="KYQ91962.1"/>
    </source>
</evidence>
<dbReference type="FunCoup" id="A0A151ZDC9">
    <property type="interactions" value="15"/>
</dbReference>
<protein>
    <submittedName>
        <fullName evidence="1">Uncharacterized protein</fullName>
    </submittedName>
</protein>
<dbReference type="AlphaFoldDB" id="A0A151ZDC9"/>
<accession>A0A151ZDC9</accession>
<dbReference type="EMBL" id="LODT01000031">
    <property type="protein sequence ID" value="KYQ91962.1"/>
    <property type="molecule type" value="Genomic_DNA"/>
</dbReference>
<dbReference type="Proteomes" id="UP000076078">
    <property type="component" value="Unassembled WGS sequence"/>
</dbReference>
<keyword evidence="2" id="KW-1185">Reference proteome</keyword>
<proteinExistence type="predicted"/>
<gene>
    <name evidence="1" type="ORF">DLAC_06778</name>
</gene>
<reference evidence="1 2" key="1">
    <citation type="submission" date="2015-12" db="EMBL/GenBank/DDBJ databases">
        <title>Dictyostelia acquired genes for synthesis and detection of signals that induce cell-type specialization by lateral gene transfer from prokaryotes.</title>
        <authorList>
            <person name="Gloeckner G."/>
            <person name="Schaap P."/>
        </authorList>
    </citation>
    <scope>NUCLEOTIDE SEQUENCE [LARGE SCALE GENOMIC DNA]</scope>
    <source>
        <strain evidence="1 2">TK</strain>
    </source>
</reference>
<evidence type="ECO:0000313" key="2">
    <source>
        <dbReference type="Proteomes" id="UP000076078"/>
    </source>
</evidence>
<name>A0A151ZDC9_TIELA</name>
<organism evidence="1 2">
    <name type="scientific">Tieghemostelium lacteum</name>
    <name type="common">Slime mold</name>
    <name type="synonym">Dictyostelium lacteum</name>
    <dbReference type="NCBI Taxonomy" id="361077"/>
    <lineage>
        <taxon>Eukaryota</taxon>
        <taxon>Amoebozoa</taxon>
        <taxon>Evosea</taxon>
        <taxon>Eumycetozoa</taxon>
        <taxon>Dictyostelia</taxon>
        <taxon>Dictyosteliales</taxon>
        <taxon>Raperosteliaceae</taxon>
        <taxon>Tieghemostelium</taxon>
    </lineage>
</organism>
<dbReference type="InParanoid" id="A0A151ZDC9"/>
<comment type="caution">
    <text evidence="1">The sequence shown here is derived from an EMBL/GenBank/DDBJ whole genome shotgun (WGS) entry which is preliminary data.</text>
</comment>
<sequence>MKMMKMMIHIQEEHYTQLIMNINKQFTLIIGKYLLSWLDYFGPKSSSQIESLEIQYKEDRGEGFEKYLFENTPFPISPDHLQTLTIASYNDLDVDPISQIFQGYHHLEKLIFSYRGNYRCGPELNKFEKLSVLSHLSHLELDRVIISPNEFIEYLSTTTSNIETLILNSIKLKDIIDNNNNDINNSNNNNSSSIGLEIIIEQISHSKTIKTLKVINQHGVTFPSIDINSIIDLINRNSTLETIIYDTINNKDKYNPSPSPSPTITSTTSNDKVNINNQTLKHLKINQSPIDIHTLWISNSNLRTIRILNEQQPISLFENPQTFHHQSIRKLHFLFTTTLQSLIEIIQLHLPTLTTIKISTQNNRKQYDIDFETIFTAISNNNNIDSISIKCSIKIKQFLRLIKRNIKHLRKIHVNLRLNAKGIEVIGSKLNQNTNIQEFSLESWSDYSLIIDMVLVLLECKHLTSIKCHGYGPYTRTNSVHEFPYVLNLNLDHLLNVQIYFQHQKQCENILDKYFYSIQNNK</sequence>
<dbReference type="SUPFAM" id="SSF52047">
    <property type="entry name" value="RNI-like"/>
    <property type="match status" value="1"/>
</dbReference>